<dbReference type="PROSITE" id="PS51082">
    <property type="entry name" value="WH2"/>
    <property type="match status" value="1"/>
</dbReference>
<dbReference type="GO" id="GO:0034237">
    <property type="term" value="F:protein kinase A regulatory subunit binding"/>
    <property type="evidence" value="ECO:0007669"/>
    <property type="project" value="TreeGrafter"/>
</dbReference>
<feature type="region of interest" description="Disordered" evidence="3">
    <location>
        <begin position="606"/>
        <end position="641"/>
    </location>
</feature>
<feature type="region of interest" description="Disordered" evidence="3">
    <location>
        <begin position="728"/>
        <end position="800"/>
    </location>
</feature>
<comment type="subcellular location">
    <subcellularLocation>
        <location evidence="2">Cytoplasm</location>
        <location evidence="2">Cytoskeleton</location>
    </subcellularLocation>
</comment>
<dbReference type="InterPro" id="IPR028288">
    <property type="entry name" value="SCAR/WAVE_fam"/>
</dbReference>
<dbReference type="GO" id="GO:0005856">
    <property type="term" value="C:cytoskeleton"/>
    <property type="evidence" value="ECO:0007669"/>
    <property type="project" value="UniProtKB-SubCell"/>
</dbReference>
<dbReference type="GO" id="GO:2000601">
    <property type="term" value="P:positive regulation of Arp2/3 complex-mediated actin nucleation"/>
    <property type="evidence" value="ECO:0007669"/>
    <property type="project" value="TreeGrafter"/>
</dbReference>
<dbReference type="InterPro" id="IPR003124">
    <property type="entry name" value="WH2_dom"/>
</dbReference>
<evidence type="ECO:0000256" key="3">
    <source>
        <dbReference type="SAM" id="MobiDB-lite"/>
    </source>
</evidence>
<reference evidence="5" key="2">
    <citation type="journal article" date="2015" name="Data Brief">
        <title>Shoot transcriptome of the giant reed, Arundo donax.</title>
        <authorList>
            <person name="Barrero R.A."/>
            <person name="Guerrero F.D."/>
            <person name="Moolhuijzen P."/>
            <person name="Goolsby J.A."/>
            <person name="Tidwell J."/>
            <person name="Bellgard S.E."/>
            <person name="Bellgard M.I."/>
        </authorList>
    </citation>
    <scope>NUCLEOTIDE SEQUENCE</scope>
    <source>
        <tissue evidence="5">Shoot tissue taken approximately 20 cm above the soil surface</tissue>
    </source>
</reference>
<name>A0A0A9AU30_ARUDO</name>
<keyword evidence="2" id="KW-0963">Cytoplasm</keyword>
<sequence>MTEEDFRSFCHEYHEIEFTADTEGCHGEPASGSKNRSNDFVDSEPDFPCSVSALPVELDQAACVHSKFGSRHAEYSSATDIQANTSMPFYAKEDLEDETLGVDSHLKSHEPFSDNRSSELDMRSVPVNLQQEQHDLSGVDSHNSSRLVDKEKTTEEFCSPSSNNVLVRKDLEIRANFVPHSSINENVGELDVPPSNGAPIEPEVGVHVLDEYDNKDVPCCSISEELDVITSSKPVLDQGSEVCASGEFDSPVVPPSSVDENKDNLEASAFRTSFGAEQELECCMSGEHDSQTVLPFSLDEKFDELDGPPLNNAVVLDQEPEVCVPSGLDSRIIPYSSSTDEKTYEPDFPPLESSLLVDPESEDHVSGGLDSQVTPCYLVKDMADESEAAEPNSVLPEELKQEAHATLELDSQVAPCSLNDDKGGEIDGPPSCNVWVESEKESDCSTEFDSQTAPCSSNSAVLGETTALTPVMPSTEEVYQLSPGPPPTIPFQNDSYEDPQKPPPLPPLQWRLGRPRLGLLSTKSHMPEPARRTDPVFQASSEEMDATLGLLDRTDRSIEPVSSQVIKEDKYQNSMIDDNDRNVEFGKLSTILAVTDVPRTEHGLPFSEGSENIRQQGPMSSPAIGVEEHSDDTGVTSTTGVEEHLDDSGVTHGTDLYASNPLFPFPTYEHQGPEPCTLSSDTEHPSLTHPAASEDDKSVDGYNTAGSMVSTSTTVHVSENRCYQQDQCGESFSENPDHKEHITNASEDKSVKQQPSTSEEPSDTANHSAPGSLLEEGNNQEKQNAKSSENKPGGSLPSAESMAIQDYPHDEHNLEREKMQQPSGPGPFVLWPGDRNNFASGLDEDSSVHADQPPLMGWTVGPQMIHPKYGILIEESQFVPNITDNHLIRKPISIKNIPRNPLVDAVAAHDRSSMRKVSELAPPTDKLKPNERNLLLEQIRNKTFNLKPVGSAKPTALRSPARANTRNLKVAAIIEKANAIRQAVGSDDEDADNWSDS</sequence>
<feature type="region of interest" description="Disordered" evidence="3">
    <location>
        <begin position="21"/>
        <end position="44"/>
    </location>
</feature>
<organism evidence="5">
    <name type="scientific">Arundo donax</name>
    <name type="common">Giant reed</name>
    <name type="synonym">Donax arundinaceus</name>
    <dbReference type="NCBI Taxonomy" id="35708"/>
    <lineage>
        <taxon>Eukaryota</taxon>
        <taxon>Viridiplantae</taxon>
        <taxon>Streptophyta</taxon>
        <taxon>Embryophyta</taxon>
        <taxon>Tracheophyta</taxon>
        <taxon>Spermatophyta</taxon>
        <taxon>Magnoliopsida</taxon>
        <taxon>Liliopsida</taxon>
        <taxon>Poales</taxon>
        <taxon>Poaceae</taxon>
        <taxon>PACMAD clade</taxon>
        <taxon>Arundinoideae</taxon>
        <taxon>Arundineae</taxon>
        <taxon>Arundo</taxon>
    </lineage>
</organism>
<evidence type="ECO:0000256" key="2">
    <source>
        <dbReference type="RuleBase" id="RU367034"/>
    </source>
</evidence>
<protein>
    <recommendedName>
        <fullName evidence="2">Protein SCAR</fullName>
    </recommendedName>
    <alternativeName>
        <fullName evidence="2">Protein WAVE</fullName>
    </alternativeName>
</protein>
<evidence type="ECO:0000259" key="4">
    <source>
        <dbReference type="PROSITE" id="PS51082"/>
    </source>
</evidence>
<evidence type="ECO:0000313" key="5">
    <source>
        <dbReference type="EMBL" id="JAD55249.1"/>
    </source>
</evidence>
<feature type="region of interest" description="Disordered" evidence="3">
    <location>
        <begin position="663"/>
        <end position="705"/>
    </location>
</feature>
<reference evidence="5" key="1">
    <citation type="submission" date="2014-09" db="EMBL/GenBank/DDBJ databases">
        <authorList>
            <person name="Magalhaes I.L.F."/>
            <person name="Oliveira U."/>
            <person name="Santos F.R."/>
            <person name="Vidigal T.H.D.A."/>
            <person name="Brescovit A.D."/>
            <person name="Santos A.J."/>
        </authorList>
    </citation>
    <scope>NUCLEOTIDE SEQUENCE</scope>
    <source>
        <tissue evidence="5">Shoot tissue taken approximately 20 cm above the soil surface</tissue>
    </source>
</reference>
<evidence type="ECO:0000256" key="1">
    <source>
        <dbReference type="ARBA" id="ARBA00006993"/>
    </source>
</evidence>
<keyword evidence="2" id="KW-0206">Cytoskeleton</keyword>
<feature type="region of interest" description="Disordered" evidence="3">
    <location>
        <begin position="134"/>
        <end position="155"/>
    </location>
</feature>
<keyword evidence="2" id="KW-0009">Actin-binding</keyword>
<comment type="function">
    <text evidence="2">Involved in regulation of actin and microtubule organization. Part of a WAVE complex that activates the Arp2/3 complex.</text>
</comment>
<proteinExistence type="inferred from homology"/>
<dbReference type="EMBL" id="GBRH01242646">
    <property type="protein sequence ID" value="JAD55249.1"/>
    <property type="molecule type" value="Transcribed_RNA"/>
</dbReference>
<feature type="region of interest" description="Disordered" evidence="3">
    <location>
        <begin position="476"/>
        <end position="512"/>
    </location>
</feature>
<feature type="compositionally biased region" description="Polar residues" evidence="3">
    <location>
        <begin position="609"/>
        <end position="619"/>
    </location>
</feature>
<comment type="similarity">
    <text evidence="1 2">Belongs to the SCAR/WAVE family.</text>
</comment>
<dbReference type="GO" id="GO:0071933">
    <property type="term" value="F:Arp2/3 complex binding"/>
    <property type="evidence" value="ECO:0007669"/>
    <property type="project" value="TreeGrafter"/>
</dbReference>
<dbReference type="PANTHER" id="PTHR12902">
    <property type="entry name" value="WASP-1"/>
    <property type="match status" value="1"/>
</dbReference>
<feature type="compositionally biased region" description="Basic and acidic residues" evidence="3">
    <location>
        <begin position="681"/>
        <end position="699"/>
    </location>
</feature>
<feature type="compositionally biased region" description="Basic and acidic residues" evidence="3">
    <location>
        <begin position="735"/>
        <end position="751"/>
    </location>
</feature>
<feature type="compositionally biased region" description="Polar residues" evidence="3">
    <location>
        <begin position="752"/>
        <end position="769"/>
    </location>
</feature>
<dbReference type="AlphaFoldDB" id="A0A0A9AU30"/>
<feature type="domain" description="WH2" evidence="4">
    <location>
        <begin position="931"/>
        <end position="949"/>
    </location>
</feature>
<dbReference type="GO" id="GO:0030036">
    <property type="term" value="P:actin cytoskeleton organization"/>
    <property type="evidence" value="ECO:0007669"/>
    <property type="project" value="UniProtKB-UniRule"/>
</dbReference>
<dbReference type="PANTHER" id="PTHR12902:SF1">
    <property type="entry name" value="WISKOTT-ALDRICH SYNDROME PROTEIN FAMILY MEMBER"/>
    <property type="match status" value="1"/>
</dbReference>
<accession>A0A0A9AU30</accession>
<dbReference type="GO" id="GO:0003779">
    <property type="term" value="F:actin binding"/>
    <property type="evidence" value="ECO:0007669"/>
    <property type="project" value="UniProtKB-UniRule"/>
</dbReference>